<keyword evidence="3" id="KW-1185">Reference proteome</keyword>
<comment type="caution">
    <text evidence="2">The sequence shown here is derived from an EMBL/GenBank/DDBJ whole genome shotgun (WGS) entry which is preliminary data.</text>
</comment>
<accession>A0A560JPH9</accession>
<dbReference type="InterPro" id="IPR051533">
    <property type="entry name" value="WaaL-like"/>
</dbReference>
<evidence type="ECO:0000256" key="1">
    <source>
        <dbReference type="SAM" id="Phobius"/>
    </source>
</evidence>
<proteinExistence type="predicted"/>
<dbReference type="Proteomes" id="UP000315914">
    <property type="component" value="Unassembled WGS sequence"/>
</dbReference>
<dbReference type="PANTHER" id="PTHR37422:SF13">
    <property type="entry name" value="LIPOPOLYSACCHARIDE BIOSYNTHESIS PROTEIN PA4999-RELATED"/>
    <property type="match status" value="1"/>
</dbReference>
<feature type="transmembrane region" description="Helical" evidence="1">
    <location>
        <begin position="6"/>
        <end position="26"/>
    </location>
</feature>
<organism evidence="2 3">
    <name type="scientific">Bradyrhizobium sacchari</name>
    <dbReference type="NCBI Taxonomy" id="1399419"/>
    <lineage>
        <taxon>Bacteria</taxon>
        <taxon>Pseudomonadati</taxon>
        <taxon>Pseudomonadota</taxon>
        <taxon>Alphaproteobacteria</taxon>
        <taxon>Hyphomicrobiales</taxon>
        <taxon>Nitrobacteraceae</taxon>
        <taxon>Bradyrhizobium</taxon>
    </lineage>
</organism>
<sequence>MLGTKGHAAVTAALLIAPIVVISAKFRPVPADYLFAALAALVVASTVVNGVTASGRDYALLAISMAYYPAFRAVAHRFDPRRFCYIMGAIVSVGTLLTAWAIVYDRSGEYKPFVFGFGEGPTVFSLTWCFLVFTLLSMKLSARQWPVAGLIAVPSFVFAAAMVRHPFIALALSFVASAVKSGGRRQIAALAIVCLTIFIGLAARPAMSGKIIGLVVENAHKPVVACDTKDTLAIRIILTKEALNLLPKAGLLGRGIGTFAQQSCYKTEPHNVVLQAAVEVGVAAALLLVAVFTLGLMAAGRRARFDAVGSFVFAGLVFVGIEYLISGSLTNSALLFGFMGWAVGLQQSEGREISGEPQLAAGP</sequence>
<feature type="transmembrane region" description="Helical" evidence="1">
    <location>
        <begin position="276"/>
        <end position="299"/>
    </location>
</feature>
<feature type="transmembrane region" description="Helical" evidence="1">
    <location>
        <begin position="305"/>
        <end position="325"/>
    </location>
</feature>
<feature type="transmembrane region" description="Helical" evidence="1">
    <location>
        <begin position="123"/>
        <end position="140"/>
    </location>
</feature>
<keyword evidence="1" id="KW-0472">Membrane</keyword>
<protein>
    <recommendedName>
        <fullName evidence="4">O-antigen ligase</fullName>
    </recommendedName>
</protein>
<feature type="transmembrane region" description="Helical" evidence="1">
    <location>
        <begin position="58"/>
        <end position="75"/>
    </location>
</feature>
<evidence type="ECO:0000313" key="2">
    <source>
        <dbReference type="EMBL" id="TWB72469.1"/>
    </source>
</evidence>
<dbReference type="PANTHER" id="PTHR37422">
    <property type="entry name" value="TEICHURONIC ACID BIOSYNTHESIS PROTEIN TUAE"/>
    <property type="match status" value="1"/>
</dbReference>
<dbReference type="EMBL" id="VITW01000006">
    <property type="protein sequence ID" value="TWB72469.1"/>
    <property type="molecule type" value="Genomic_DNA"/>
</dbReference>
<evidence type="ECO:0008006" key="4">
    <source>
        <dbReference type="Google" id="ProtNLM"/>
    </source>
</evidence>
<dbReference type="AlphaFoldDB" id="A0A560JPH9"/>
<keyword evidence="1" id="KW-1133">Transmembrane helix</keyword>
<dbReference type="STRING" id="1399419.A5906_33525"/>
<gene>
    <name evidence="2" type="ORF">FBZ95_106184</name>
</gene>
<evidence type="ECO:0000313" key="3">
    <source>
        <dbReference type="Proteomes" id="UP000315914"/>
    </source>
</evidence>
<feature type="transmembrane region" description="Helical" evidence="1">
    <location>
        <begin position="33"/>
        <end position="52"/>
    </location>
</feature>
<name>A0A560JPH9_9BRAD</name>
<feature type="transmembrane region" description="Helical" evidence="1">
    <location>
        <begin position="82"/>
        <end position="103"/>
    </location>
</feature>
<keyword evidence="1" id="KW-0812">Transmembrane</keyword>
<feature type="transmembrane region" description="Helical" evidence="1">
    <location>
        <begin position="187"/>
        <end position="203"/>
    </location>
</feature>
<feature type="transmembrane region" description="Helical" evidence="1">
    <location>
        <begin position="147"/>
        <end position="175"/>
    </location>
</feature>
<reference evidence="2 3" key="1">
    <citation type="submission" date="2019-06" db="EMBL/GenBank/DDBJ databases">
        <title>Genomic Encyclopedia of Type Strains, Phase IV (KMG-V): Genome sequencing to study the core and pangenomes of soil and plant-associated prokaryotes.</title>
        <authorList>
            <person name="Whitman W."/>
        </authorList>
    </citation>
    <scope>NUCLEOTIDE SEQUENCE [LARGE SCALE GENOMIC DNA]</scope>
    <source>
        <strain evidence="2 3">BR 10556</strain>
    </source>
</reference>